<gene>
    <name evidence="1" type="ORF">BDN72DRAFT_727131</name>
</gene>
<dbReference type="Proteomes" id="UP000308600">
    <property type="component" value="Unassembled WGS sequence"/>
</dbReference>
<reference evidence="1 2" key="1">
    <citation type="journal article" date="2019" name="Nat. Ecol. Evol.">
        <title>Megaphylogeny resolves global patterns of mushroom evolution.</title>
        <authorList>
            <person name="Varga T."/>
            <person name="Krizsan K."/>
            <person name="Foldi C."/>
            <person name="Dima B."/>
            <person name="Sanchez-Garcia M."/>
            <person name="Sanchez-Ramirez S."/>
            <person name="Szollosi G.J."/>
            <person name="Szarkandi J.G."/>
            <person name="Papp V."/>
            <person name="Albert L."/>
            <person name="Andreopoulos W."/>
            <person name="Angelini C."/>
            <person name="Antonin V."/>
            <person name="Barry K.W."/>
            <person name="Bougher N.L."/>
            <person name="Buchanan P."/>
            <person name="Buyck B."/>
            <person name="Bense V."/>
            <person name="Catcheside P."/>
            <person name="Chovatia M."/>
            <person name="Cooper J."/>
            <person name="Damon W."/>
            <person name="Desjardin D."/>
            <person name="Finy P."/>
            <person name="Geml J."/>
            <person name="Haridas S."/>
            <person name="Hughes K."/>
            <person name="Justo A."/>
            <person name="Karasinski D."/>
            <person name="Kautmanova I."/>
            <person name="Kiss B."/>
            <person name="Kocsube S."/>
            <person name="Kotiranta H."/>
            <person name="LaButti K.M."/>
            <person name="Lechner B.E."/>
            <person name="Liimatainen K."/>
            <person name="Lipzen A."/>
            <person name="Lukacs Z."/>
            <person name="Mihaltcheva S."/>
            <person name="Morgado L.N."/>
            <person name="Niskanen T."/>
            <person name="Noordeloos M.E."/>
            <person name="Ohm R.A."/>
            <person name="Ortiz-Santana B."/>
            <person name="Ovrebo C."/>
            <person name="Racz N."/>
            <person name="Riley R."/>
            <person name="Savchenko A."/>
            <person name="Shiryaev A."/>
            <person name="Soop K."/>
            <person name="Spirin V."/>
            <person name="Szebenyi C."/>
            <person name="Tomsovsky M."/>
            <person name="Tulloss R.E."/>
            <person name="Uehling J."/>
            <person name="Grigoriev I.V."/>
            <person name="Vagvolgyi C."/>
            <person name="Papp T."/>
            <person name="Martin F.M."/>
            <person name="Miettinen O."/>
            <person name="Hibbett D.S."/>
            <person name="Nagy L.G."/>
        </authorList>
    </citation>
    <scope>NUCLEOTIDE SEQUENCE [LARGE SCALE GENOMIC DNA]</scope>
    <source>
        <strain evidence="1 2">NL-1719</strain>
    </source>
</reference>
<evidence type="ECO:0000313" key="2">
    <source>
        <dbReference type="Proteomes" id="UP000308600"/>
    </source>
</evidence>
<protein>
    <submittedName>
        <fullName evidence="1">Uncharacterized protein</fullName>
    </submittedName>
</protein>
<keyword evidence="2" id="KW-1185">Reference proteome</keyword>
<feature type="non-terminal residue" evidence="1">
    <location>
        <position position="1"/>
    </location>
</feature>
<name>A0ACD3AT89_9AGAR</name>
<accession>A0ACD3AT89</accession>
<dbReference type="EMBL" id="ML208345">
    <property type="protein sequence ID" value="TFK68720.1"/>
    <property type="molecule type" value="Genomic_DNA"/>
</dbReference>
<organism evidence="1 2">
    <name type="scientific">Pluteus cervinus</name>
    <dbReference type="NCBI Taxonomy" id="181527"/>
    <lineage>
        <taxon>Eukaryota</taxon>
        <taxon>Fungi</taxon>
        <taxon>Dikarya</taxon>
        <taxon>Basidiomycota</taxon>
        <taxon>Agaricomycotina</taxon>
        <taxon>Agaricomycetes</taxon>
        <taxon>Agaricomycetidae</taxon>
        <taxon>Agaricales</taxon>
        <taxon>Pluteineae</taxon>
        <taxon>Pluteaceae</taxon>
        <taxon>Pluteus</taxon>
    </lineage>
</organism>
<sequence length="104" mass="12465">IDKEILMLQECIRSLRSTRNALSPIHRLPPEVLEQIFKQLQHLYRGRERWPTSLYQWIMVTHVSQRWRYSAQSCQSLYSTLFIENLRYSQEMLERSGGVALELI</sequence>
<proteinExistence type="predicted"/>
<evidence type="ECO:0000313" key="1">
    <source>
        <dbReference type="EMBL" id="TFK68720.1"/>
    </source>
</evidence>
<feature type="non-terminal residue" evidence="1">
    <location>
        <position position="104"/>
    </location>
</feature>